<keyword evidence="3" id="KW-1185">Reference proteome</keyword>
<organism evidence="2 3">
    <name type="scientific">Pseudomonas fakonensis</name>
    <dbReference type="NCBI Taxonomy" id="2842355"/>
    <lineage>
        <taxon>Bacteria</taxon>
        <taxon>Pseudomonadati</taxon>
        <taxon>Pseudomonadota</taxon>
        <taxon>Gammaproteobacteria</taxon>
        <taxon>Pseudomonadales</taxon>
        <taxon>Pseudomonadaceae</taxon>
        <taxon>Pseudomonas</taxon>
    </lineage>
</organism>
<evidence type="ECO:0000256" key="1">
    <source>
        <dbReference type="SAM" id="Phobius"/>
    </source>
</evidence>
<accession>A0ABX8N025</accession>
<protein>
    <submittedName>
        <fullName evidence="2">Uncharacterized protein</fullName>
    </submittedName>
</protein>
<dbReference type="Proteomes" id="UP001046350">
    <property type="component" value="Chromosome"/>
</dbReference>
<name>A0ABX8N025_9PSED</name>
<evidence type="ECO:0000313" key="3">
    <source>
        <dbReference type="Proteomes" id="UP001046350"/>
    </source>
</evidence>
<keyword evidence="1" id="KW-0472">Membrane</keyword>
<keyword evidence="1" id="KW-1133">Transmembrane helix</keyword>
<reference evidence="2" key="1">
    <citation type="journal article" date="2021" name="Microorganisms">
        <title>The Ever-Expanding Pseudomonas Genus: Description of 43 New Species and Partition of the Pseudomonas putida Group.</title>
        <authorList>
            <person name="Girard L."/>
            <person name="Lood C."/>
            <person name="Hofte M."/>
            <person name="Vandamme P."/>
            <person name="Rokni-Zadeh H."/>
            <person name="van Noort V."/>
            <person name="Lavigne R."/>
            <person name="De Mot R."/>
        </authorList>
    </citation>
    <scope>NUCLEOTIDE SEQUENCE</scope>
    <source>
        <strain evidence="2">COW40</strain>
    </source>
</reference>
<sequence length="137" mass="15337">MALPVSVRWLFLLVGSLILLLFLAWLGMRLYASDQAQVTDSIASGSGKCLLKTYRRDYSAFGVAGRMASVFGSRYFYRVYNNAGDPLATSEWNFSEEEVNTFATEWLGQMAMYPTRHGWASFEMSECAAASARTLKD</sequence>
<keyword evidence="1" id="KW-0812">Transmembrane</keyword>
<gene>
    <name evidence="2" type="ORF">KSS94_14590</name>
</gene>
<evidence type="ECO:0000313" key="2">
    <source>
        <dbReference type="EMBL" id="QXH49181.1"/>
    </source>
</evidence>
<dbReference type="EMBL" id="CP077076">
    <property type="protein sequence ID" value="QXH49181.1"/>
    <property type="molecule type" value="Genomic_DNA"/>
</dbReference>
<feature type="transmembrane region" description="Helical" evidence="1">
    <location>
        <begin position="6"/>
        <end position="26"/>
    </location>
</feature>
<proteinExistence type="predicted"/>
<dbReference type="RefSeq" id="WP_217838805.1">
    <property type="nucleotide sequence ID" value="NZ_CP077076.1"/>
</dbReference>